<dbReference type="Pfam" id="PF13549">
    <property type="entry name" value="ATP-grasp_5"/>
    <property type="match status" value="1"/>
</dbReference>
<keyword evidence="3 4" id="KW-0067">ATP-binding</keyword>
<dbReference type="Proteomes" id="UP001595387">
    <property type="component" value="Unassembled WGS sequence"/>
</dbReference>
<feature type="domain" description="ATP-grasp" evidence="5">
    <location>
        <begin position="490"/>
        <end position="696"/>
    </location>
</feature>
<organism evidence="6 7">
    <name type="scientific">Virgibacillus sediminis</name>
    <dbReference type="NCBI Taxonomy" id="202260"/>
    <lineage>
        <taxon>Bacteria</taxon>
        <taxon>Bacillati</taxon>
        <taxon>Bacillota</taxon>
        <taxon>Bacilli</taxon>
        <taxon>Bacillales</taxon>
        <taxon>Bacillaceae</taxon>
        <taxon>Virgibacillus</taxon>
    </lineage>
</organism>
<accession>A0ABV7A8T2</accession>
<dbReference type="InterPro" id="IPR003781">
    <property type="entry name" value="CoA-bd"/>
</dbReference>
<dbReference type="InterPro" id="IPR013815">
    <property type="entry name" value="ATP_grasp_subdomain_1"/>
</dbReference>
<dbReference type="InterPro" id="IPR011761">
    <property type="entry name" value="ATP-grasp"/>
</dbReference>
<dbReference type="InterPro" id="IPR043938">
    <property type="entry name" value="Ligase_CoA_dom"/>
</dbReference>
<evidence type="ECO:0000313" key="6">
    <source>
        <dbReference type="EMBL" id="MFC2949401.1"/>
    </source>
</evidence>
<dbReference type="PANTHER" id="PTHR43334">
    <property type="entry name" value="ACETATE--COA LIGASE [ADP-FORMING]"/>
    <property type="match status" value="1"/>
</dbReference>
<dbReference type="SMART" id="SM00881">
    <property type="entry name" value="CoA_binding"/>
    <property type="match status" value="1"/>
</dbReference>
<dbReference type="Gene3D" id="3.40.50.720">
    <property type="entry name" value="NAD(P)-binding Rossmann-like Domain"/>
    <property type="match status" value="1"/>
</dbReference>
<dbReference type="GO" id="GO:0016874">
    <property type="term" value="F:ligase activity"/>
    <property type="evidence" value="ECO:0007669"/>
    <property type="project" value="UniProtKB-KW"/>
</dbReference>
<comment type="caution">
    <text evidence="6">The sequence shown here is derived from an EMBL/GenBank/DDBJ whole genome shotgun (WGS) entry which is preliminary data.</text>
</comment>
<dbReference type="Pfam" id="PF13607">
    <property type="entry name" value="Succ_CoA_lig"/>
    <property type="match status" value="1"/>
</dbReference>
<dbReference type="Pfam" id="PF19045">
    <property type="entry name" value="Ligase_CoA_2"/>
    <property type="match status" value="1"/>
</dbReference>
<dbReference type="InterPro" id="IPR051538">
    <property type="entry name" value="Acyl-CoA_Synth/Transferase"/>
</dbReference>
<evidence type="ECO:0000256" key="4">
    <source>
        <dbReference type="PROSITE-ProRule" id="PRU00409"/>
    </source>
</evidence>
<evidence type="ECO:0000256" key="1">
    <source>
        <dbReference type="ARBA" id="ARBA00022598"/>
    </source>
</evidence>
<protein>
    <submittedName>
        <fullName evidence="6">Acetate--CoA ligase family protein</fullName>
    </submittedName>
</protein>
<keyword evidence="1 6" id="KW-0436">Ligase</keyword>
<dbReference type="PROSITE" id="PS50975">
    <property type="entry name" value="ATP_GRASP"/>
    <property type="match status" value="1"/>
</dbReference>
<sequence>MLTKTNDLSSMLSPKSIAVIGASGDKRKIGYKLVSNLKEIGYEGKVYLVNPRYEQIEEYPCYQNITDLPLNIDLVLVSVSSAKVMEVLEQLNERQVRSIIILSSGYAETGEAGAKLESEISKFSLEKSIPICGPNTIGVANFKERFIASFSSLKPAADDSIAFVTQSGALGTLSYTLSKEIGIGFHYFVSSGNEAGTDFFDYIHYLAGRQDVKVIGGYLEGARDFNKMDHAIKACHENKKPLVLMKVGNSKKGAEAATSHTASIAGNAEIYENYLELNNIVRVSDEEELTDTLAVFTKTVNPEKLGGVALVTQSGGAGIIMTDRCEERKIAVSELANSTKMKLNQVLPSFASVKNPVDMTAQVAQSPEMIIDTVEITLQDENVDSLVLYLQMTDEKFLTILPRLSDIAKSSNKRLIFCWSGISEETKEKVLKHRDICWIPNPTRAINALSNVRKYYRNNRGIEYGKKEKTRITDEKHLKINGTLNEWESKQLLKEYGVTVPKGKMITSIRDLENEQWTFPLVMKAVSSKIEHKSDYGLVELNINSHEKASRAYKRIMENKKACHPTRELDGILVEEMAPVGTEVIVGALNDETFGPSIMLGMGGVFVELMKDVVIHPAPLNHYQALKMIKSLKNYQVLEGVRNKSRVDIEVLAEVIVRISEMIIDLGDSITELDINPIIVHEKGKGVTAVDALIIGK</sequence>
<proteinExistence type="predicted"/>
<dbReference type="Gene3D" id="3.40.50.261">
    <property type="entry name" value="Succinyl-CoA synthetase domains"/>
    <property type="match status" value="2"/>
</dbReference>
<dbReference type="PANTHER" id="PTHR43334:SF1">
    <property type="entry name" value="3-HYDROXYPROPIONATE--COA LIGASE [ADP-FORMING]"/>
    <property type="match status" value="1"/>
</dbReference>
<name>A0ABV7A8T2_9BACI</name>
<dbReference type="Gene3D" id="3.30.470.20">
    <property type="entry name" value="ATP-grasp fold, B domain"/>
    <property type="match status" value="1"/>
</dbReference>
<dbReference type="InterPro" id="IPR036291">
    <property type="entry name" value="NAD(P)-bd_dom_sf"/>
</dbReference>
<dbReference type="InterPro" id="IPR016102">
    <property type="entry name" value="Succinyl-CoA_synth-like"/>
</dbReference>
<dbReference type="SUPFAM" id="SSF56059">
    <property type="entry name" value="Glutathione synthetase ATP-binding domain-like"/>
    <property type="match status" value="1"/>
</dbReference>
<evidence type="ECO:0000256" key="3">
    <source>
        <dbReference type="ARBA" id="ARBA00022840"/>
    </source>
</evidence>
<evidence type="ECO:0000259" key="5">
    <source>
        <dbReference type="PROSITE" id="PS50975"/>
    </source>
</evidence>
<evidence type="ECO:0000313" key="7">
    <source>
        <dbReference type="Proteomes" id="UP001595387"/>
    </source>
</evidence>
<dbReference type="Pfam" id="PF13380">
    <property type="entry name" value="CoA_binding_2"/>
    <property type="match status" value="1"/>
</dbReference>
<dbReference type="Gene3D" id="3.30.1490.20">
    <property type="entry name" value="ATP-grasp fold, A domain"/>
    <property type="match status" value="1"/>
</dbReference>
<dbReference type="EMBL" id="JBHRRZ010000036">
    <property type="protein sequence ID" value="MFC2949401.1"/>
    <property type="molecule type" value="Genomic_DNA"/>
</dbReference>
<dbReference type="SUPFAM" id="SSF52210">
    <property type="entry name" value="Succinyl-CoA synthetase domains"/>
    <property type="match status" value="2"/>
</dbReference>
<evidence type="ECO:0000256" key="2">
    <source>
        <dbReference type="ARBA" id="ARBA00022741"/>
    </source>
</evidence>
<dbReference type="InterPro" id="IPR032875">
    <property type="entry name" value="Succ_CoA_lig_flav_dom"/>
</dbReference>
<keyword evidence="2 4" id="KW-0547">Nucleotide-binding</keyword>
<dbReference type="RefSeq" id="WP_390307374.1">
    <property type="nucleotide sequence ID" value="NZ_JBHRRZ010000036.1"/>
</dbReference>
<gene>
    <name evidence="6" type="ORF">ACFODW_13855</name>
</gene>
<keyword evidence="7" id="KW-1185">Reference proteome</keyword>
<dbReference type="SUPFAM" id="SSF51735">
    <property type="entry name" value="NAD(P)-binding Rossmann-fold domains"/>
    <property type="match status" value="1"/>
</dbReference>
<reference evidence="7" key="1">
    <citation type="journal article" date="2019" name="Int. J. Syst. Evol. Microbiol.">
        <title>The Global Catalogue of Microorganisms (GCM) 10K type strain sequencing project: providing services to taxonomists for standard genome sequencing and annotation.</title>
        <authorList>
            <consortium name="The Broad Institute Genomics Platform"/>
            <consortium name="The Broad Institute Genome Sequencing Center for Infectious Disease"/>
            <person name="Wu L."/>
            <person name="Ma J."/>
        </authorList>
    </citation>
    <scope>NUCLEOTIDE SEQUENCE [LARGE SCALE GENOMIC DNA]</scope>
    <source>
        <strain evidence="7">KCTC 13193</strain>
    </source>
</reference>